<name>A0A2S4KQB0_9HYPO</name>
<protein>
    <submittedName>
        <fullName evidence="1">Uncharacterized protein</fullName>
    </submittedName>
</protein>
<evidence type="ECO:0000313" key="1">
    <source>
        <dbReference type="EMBL" id="POR32354.1"/>
    </source>
</evidence>
<dbReference type="OrthoDB" id="2013972at2759"/>
<reference evidence="1 2" key="1">
    <citation type="submission" date="2018-01" db="EMBL/GenBank/DDBJ databases">
        <title>Harnessing the power of phylogenomics to disentangle the directionality and signatures of interkingdom host jumping in the parasitic fungal genus Tolypocladium.</title>
        <authorList>
            <person name="Quandt C.A."/>
            <person name="Patterson W."/>
            <person name="Spatafora J.W."/>
        </authorList>
    </citation>
    <scope>NUCLEOTIDE SEQUENCE [LARGE SCALE GENOMIC DNA]</scope>
    <source>
        <strain evidence="1 2">NRBC 100945</strain>
    </source>
</reference>
<dbReference type="STRING" id="94208.A0A2S4KQB0"/>
<dbReference type="EMBL" id="PKSG01000873">
    <property type="protein sequence ID" value="POR32354.1"/>
    <property type="molecule type" value="Genomic_DNA"/>
</dbReference>
<organism evidence="1 2">
    <name type="scientific">Tolypocladium paradoxum</name>
    <dbReference type="NCBI Taxonomy" id="94208"/>
    <lineage>
        <taxon>Eukaryota</taxon>
        <taxon>Fungi</taxon>
        <taxon>Dikarya</taxon>
        <taxon>Ascomycota</taxon>
        <taxon>Pezizomycotina</taxon>
        <taxon>Sordariomycetes</taxon>
        <taxon>Hypocreomycetidae</taxon>
        <taxon>Hypocreales</taxon>
        <taxon>Ophiocordycipitaceae</taxon>
        <taxon>Tolypocladium</taxon>
    </lineage>
</organism>
<proteinExistence type="predicted"/>
<evidence type="ECO:0000313" key="2">
    <source>
        <dbReference type="Proteomes" id="UP000237481"/>
    </source>
</evidence>
<keyword evidence="2" id="KW-1185">Reference proteome</keyword>
<comment type="caution">
    <text evidence="1">The sequence shown here is derived from an EMBL/GenBank/DDBJ whole genome shotgun (WGS) entry which is preliminary data.</text>
</comment>
<dbReference type="Proteomes" id="UP000237481">
    <property type="component" value="Unassembled WGS sequence"/>
</dbReference>
<gene>
    <name evidence="1" type="ORF">TPAR_07438</name>
</gene>
<dbReference type="AlphaFoldDB" id="A0A2S4KQB0"/>
<accession>A0A2S4KQB0</accession>
<sequence length="76" mass="8702">MRRKGALLGEMLECGLENWTLMLFGKAGWDEDDTRALLERVKDEVRDPGLRSYVKLTFITARKPLEDEETGTQTAE</sequence>